<proteinExistence type="predicted"/>
<keyword evidence="1" id="KW-0472">Membrane</keyword>
<feature type="transmembrane region" description="Helical" evidence="1">
    <location>
        <begin position="12"/>
        <end position="33"/>
    </location>
</feature>
<evidence type="ECO:0000259" key="2">
    <source>
        <dbReference type="Pfam" id="PF09992"/>
    </source>
</evidence>
<accession>A0A9J6ZM46</accession>
<evidence type="ECO:0000313" key="4">
    <source>
        <dbReference type="Proteomes" id="UP001056756"/>
    </source>
</evidence>
<keyword evidence="1" id="KW-1133">Transmembrane helix</keyword>
<feature type="domain" description="Phosphodiester glycosidase" evidence="2">
    <location>
        <begin position="178"/>
        <end position="358"/>
    </location>
</feature>
<dbReference type="Proteomes" id="UP001056756">
    <property type="component" value="Chromosome"/>
</dbReference>
<keyword evidence="3" id="KW-0326">Glycosidase</keyword>
<evidence type="ECO:0000313" key="3">
    <source>
        <dbReference type="EMBL" id="URN96745.1"/>
    </source>
</evidence>
<name>A0A9J6ZM46_9BACL</name>
<reference evidence="3" key="1">
    <citation type="submission" date="2022-05" db="EMBL/GenBank/DDBJ databases">
        <title>Novel bacterial taxa in a minimal lignocellulolytic consortium and its capacity to transform plastics disclosed by genome-resolved metagenomics.</title>
        <authorList>
            <person name="Rodriguez C.A.D."/>
            <person name="Diaz-Garcia L."/>
            <person name="Herrera K."/>
            <person name="Tarazona N.A."/>
            <person name="Sproer C."/>
            <person name="Overmann J."/>
            <person name="Jimenez D.J."/>
        </authorList>
    </citation>
    <scope>NUCLEOTIDE SEQUENCE</scope>
    <source>
        <strain evidence="3">MAG5</strain>
    </source>
</reference>
<dbReference type="InterPro" id="IPR018711">
    <property type="entry name" value="NAGPA"/>
</dbReference>
<keyword evidence="1" id="KW-0812">Transmembrane</keyword>
<dbReference type="EMBL" id="CP097899">
    <property type="protein sequence ID" value="URN96745.1"/>
    <property type="molecule type" value="Genomic_DNA"/>
</dbReference>
<keyword evidence="3" id="KW-0378">Hydrolase</keyword>
<dbReference type="GO" id="GO:0016798">
    <property type="term" value="F:hydrolase activity, acting on glycosyl bonds"/>
    <property type="evidence" value="ECO:0007669"/>
    <property type="project" value="UniProtKB-KW"/>
</dbReference>
<gene>
    <name evidence="3" type="ORF">NAG76_02330</name>
</gene>
<sequence length="359" mass="39705">MMNTVQWMNRTFVFLAAPIMGLFIWMIVTTVQFDLQDDLTPKHMTSESTKQREELYILANEQLGANVDLANETIKYVEEHYELYEKTNKEISAVSKLITASKQIPLTIYDNKITARLGKPSATIDTKKLRAQLFYINQENFNSYVVKVKLKSSDAMKMVLGGDELGDTMTTLTAAKTYGAAVAINAGGFADAGGKRYPLGTTVMDGEYIQGFQPSQSDLFFVGMDTKNKLIGGKFTKKEQLDKLKPSFGATFVPVLLKNGSSQTIPNKWKTNPARAPRTIIANYKDDQLLIMVTDGYNTNGSKGATLTELQTILKGYGLVDAYNLDGGGSSSLIFNGSIINKPSDGSLRQLPTHFLFFK</sequence>
<dbReference type="AlphaFoldDB" id="A0A9J6ZM46"/>
<protein>
    <submittedName>
        <fullName evidence="3">Phosphodiester glycosidase family protein</fullName>
    </submittedName>
</protein>
<evidence type="ECO:0000256" key="1">
    <source>
        <dbReference type="SAM" id="Phobius"/>
    </source>
</evidence>
<dbReference type="PANTHER" id="PTHR40446:SF2">
    <property type="entry name" value="N-ACETYLGLUCOSAMINE-1-PHOSPHODIESTER ALPHA-N-ACETYLGLUCOSAMINIDASE"/>
    <property type="match status" value="1"/>
</dbReference>
<organism evidence="3 4">
    <name type="scientific">Candidatus Pristimantibacillus lignocellulolyticus</name>
    <dbReference type="NCBI Taxonomy" id="2994561"/>
    <lineage>
        <taxon>Bacteria</taxon>
        <taxon>Bacillati</taxon>
        <taxon>Bacillota</taxon>
        <taxon>Bacilli</taxon>
        <taxon>Bacillales</taxon>
        <taxon>Paenibacillaceae</taxon>
        <taxon>Candidatus Pristimantibacillus</taxon>
    </lineage>
</organism>
<dbReference type="KEGG" id="plig:NAG76_02330"/>
<dbReference type="PANTHER" id="PTHR40446">
    <property type="entry name" value="N-ACETYLGLUCOSAMINE-1-PHOSPHODIESTER ALPHA-N-ACETYLGLUCOSAMINIDASE"/>
    <property type="match status" value="1"/>
</dbReference>
<dbReference type="Pfam" id="PF09992">
    <property type="entry name" value="NAGPA"/>
    <property type="match status" value="1"/>
</dbReference>